<name>A0ABT6JZB9_9CYAN</name>
<dbReference type="RefSeq" id="WP_280656266.1">
    <property type="nucleotide sequence ID" value="NZ_JANQDO010000010.1"/>
</dbReference>
<dbReference type="Proteomes" id="UP001159371">
    <property type="component" value="Unassembled WGS sequence"/>
</dbReference>
<evidence type="ECO:0000256" key="1">
    <source>
        <dbReference type="SAM" id="SignalP"/>
    </source>
</evidence>
<dbReference type="EMBL" id="JANQDO010000010">
    <property type="protein sequence ID" value="MDH6055460.1"/>
    <property type="molecule type" value="Genomic_DNA"/>
</dbReference>
<reference evidence="2 3" key="1">
    <citation type="journal article" date="2023" name="J. Phycol.">
        <title>Chrysosporum ovalisporum is synonymous with the true-branching cyanobacterium Umezakia natans (Nostocales/Aphanizomenonaceae).</title>
        <authorList>
            <person name="McGregor G.B."/>
            <person name="Sendall B.C."/>
            <person name="Niiyama Y."/>
            <person name="Tuji A."/>
            <person name="Willis A."/>
        </authorList>
    </citation>
    <scope>NUCLEOTIDE SEQUENCE [LARGE SCALE GENOMIC DNA]</scope>
    <source>
        <strain evidence="2 3">FSS-43</strain>
    </source>
</reference>
<evidence type="ECO:0000313" key="3">
    <source>
        <dbReference type="Proteomes" id="UP001159371"/>
    </source>
</evidence>
<evidence type="ECO:0000313" key="2">
    <source>
        <dbReference type="EMBL" id="MDH6055460.1"/>
    </source>
</evidence>
<proteinExistence type="predicted"/>
<dbReference type="PROSITE" id="PS51257">
    <property type="entry name" value="PROKAR_LIPOPROTEIN"/>
    <property type="match status" value="1"/>
</dbReference>
<evidence type="ECO:0008006" key="4">
    <source>
        <dbReference type="Google" id="ProtNLM"/>
    </source>
</evidence>
<keyword evidence="1" id="KW-0732">Signal</keyword>
<feature type="signal peptide" evidence="1">
    <location>
        <begin position="1"/>
        <end position="27"/>
    </location>
</feature>
<organism evidence="2 3">
    <name type="scientific">Umezakia ovalisporum FSS-43</name>
    <dbReference type="NCBI Taxonomy" id="2740520"/>
    <lineage>
        <taxon>Bacteria</taxon>
        <taxon>Bacillati</taxon>
        <taxon>Cyanobacteriota</taxon>
        <taxon>Cyanophyceae</taxon>
        <taxon>Nostocales</taxon>
        <taxon>Nodulariaceae</taxon>
        <taxon>Umezakia</taxon>
    </lineage>
</organism>
<keyword evidence="3" id="KW-1185">Reference proteome</keyword>
<sequence length="269" mass="28310">MKSLRFNAVKKVTFGLLGLLALGVLSACDDTNDEAPAPVVPAIQFTQVSGSGDLTAKLAEFRTLLGDPLNTTPNQAAGRREINWDGVPANLTNVDTYPGDFCNNTAPTGPNGRKRGAVFTTPGTGFRISDNDFGDLLADYGTQFNAFSPARTFAPVGSTVTETTFRLPGTNTAATVRGFGVIFSDVDGANSATLEFFEGDKSLGTFKAPVRSDAAGFSLLGVVFPNNRVSKVLIKTGNAAPSSKLADGGQYDIVAMDDFFYDEPKAAIQ</sequence>
<accession>A0ABT6JZB9</accession>
<gene>
    <name evidence="2" type="ORF">NWP19_01275</name>
</gene>
<protein>
    <recommendedName>
        <fullName evidence="4">Lipoprotein</fullName>
    </recommendedName>
</protein>
<comment type="caution">
    <text evidence="2">The sequence shown here is derived from an EMBL/GenBank/DDBJ whole genome shotgun (WGS) entry which is preliminary data.</text>
</comment>
<feature type="chain" id="PRO_5045527201" description="Lipoprotein" evidence="1">
    <location>
        <begin position="28"/>
        <end position="269"/>
    </location>
</feature>